<organism evidence="1 2">
    <name type="scientific">Metapseudomonas otitidis</name>
    <dbReference type="NCBI Taxonomy" id="319939"/>
    <lineage>
        <taxon>Bacteria</taxon>
        <taxon>Pseudomonadati</taxon>
        <taxon>Pseudomonadota</taxon>
        <taxon>Gammaproteobacteria</taxon>
        <taxon>Pseudomonadales</taxon>
        <taxon>Pseudomonadaceae</taxon>
        <taxon>Metapseudomonas</taxon>
    </lineage>
</organism>
<protein>
    <submittedName>
        <fullName evidence="1">Uncharacterized protein</fullName>
    </submittedName>
</protein>
<dbReference type="SUPFAM" id="SSF81324">
    <property type="entry name" value="Voltage-gated potassium channels"/>
    <property type="match status" value="1"/>
</dbReference>
<sequence>MERFTEDLARLDHFVLRALRFQAMALVFLMLGLLPGIAGFYLLDGLGWHEATLNALSMLGSVGLAHPPSSLAGKYFAALYGLFLDSVFLVALGVVVTPFAHRLLHRWNLAND</sequence>
<reference evidence="1 2" key="1">
    <citation type="submission" date="2019-12" db="EMBL/GenBank/DDBJ databases">
        <title>complete genome sequences of Pseudomonas otitidis str. WP8-S17-CRE-03 isolated from wastewater treatment plant effluent.</title>
        <authorList>
            <person name="Sekizuka T."/>
            <person name="Itokawa K."/>
            <person name="Yatsu K."/>
            <person name="Inamine Y."/>
            <person name="Kuroda M."/>
        </authorList>
    </citation>
    <scope>NUCLEOTIDE SEQUENCE [LARGE SCALE GENOMIC DNA]</scope>
    <source>
        <strain evidence="1 2">WP8-S17-CRE-03</strain>
    </source>
</reference>
<dbReference type="Proteomes" id="UP000515591">
    <property type="component" value="Chromosome"/>
</dbReference>
<evidence type="ECO:0000313" key="1">
    <source>
        <dbReference type="EMBL" id="BBT18492.1"/>
    </source>
</evidence>
<name>A0A1I0UGZ1_9GAMM</name>
<evidence type="ECO:0000313" key="2">
    <source>
        <dbReference type="Proteomes" id="UP000515591"/>
    </source>
</evidence>
<dbReference type="STRING" id="319939.SAMN05216263_110214"/>
<accession>A0A1I0UGZ1</accession>
<gene>
    <name evidence="1" type="ORF">WP8S17C03_45410</name>
</gene>
<dbReference type="RefSeq" id="WP_044405881.1">
    <property type="nucleotide sequence ID" value="NZ_AP022213.1"/>
</dbReference>
<dbReference type="AlphaFoldDB" id="A0A1I0UGZ1"/>
<proteinExistence type="predicted"/>
<dbReference type="EMBL" id="AP022213">
    <property type="protein sequence ID" value="BBT18492.1"/>
    <property type="molecule type" value="Genomic_DNA"/>
</dbReference>